<reference evidence="1" key="1">
    <citation type="submission" date="2021-02" db="EMBL/GenBank/DDBJ databases">
        <authorList>
            <person name="Dougan E. K."/>
            <person name="Rhodes N."/>
            <person name="Thang M."/>
            <person name="Chan C."/>
        </authorList>
    </citation>
    <scope>NUCLEOTIDE SEQUENCE</scope>
</reference>
<evidence type="ECO:0000313" key="2">
    <source>
        <dbReference type="Proteomes" id="UP000626109"/>
    </source>
</evidence>
<gene>
    <name evidence="1" type="ORF">PGLA2088_LOCUS16086</name>
</gene>
<dbReference type="AlphaFoldDB" id="A0A813J2P1"/>
<sequence length="441" mass="47495">EQSTVNLSNYQLLNAFCQLKLSAFTFPCRHGWALVCVTSQTMAGEESLARRKASGLRERTSSAVIDVVDDAANWCKEYSGLSAAQPSSVSETLESAADWQDAGILSEAKPWPAALSAGGTVLGLSLLLGALPLLLPLALALTVCEALRDVLGINDRTVAFEDEGEGKDDEVTLVLPGTCAYVFWQLGMVQYISERFDTRGVKLAGVSSGAIGAVLLLALEEAAARPGPGAASSKVRRRAQEVFKLVERASSPVVKHPLGFLLRLGSVLDKVAAEVIPEKCPEGNRVRVGVRRVAGGLVPALVPGVVTGFKNREDLKEAVLASSTVWLIVRPWPCRYLACKKWVLCRWREPFLVLLPGRVLAASAEGPCQTHGASAHAFWRPGPHLCHVELWSDEKTLVIARATHLGDADCWRTFTFTVCSTGVWLVPSGAVVPRLRSHTRS</sequence>
<evidence type="ECO:0000313" key="1">
    <source>
        <dbReference type="EMBL" id="CAE8665944.1"/>
    </source>
</evidence>
<comment type="caution">
    <text evidence="1">The sequence shown here is derived from an EMBL/GenBank/DDBJ whole genome shotgun (WGS) entry which is preliminary data.</text>
</comment>
<accession>A0A813J2P1</accession>
<protein>
    <recommendedName>
        <fullName evidence="3">Patatin</fullName>
    </recommendedName>
</protein>
<feature type="non-terminal residue" evidence="1">
    <location>
        <position position="441"/>
    </location>
</feature>
<evidence type="ECO:0008006" key="3">
    <source>
        <dbReference type="Google" id="ProtNLM"/>
    </source>
</evidence>
<proteinExistence type="predicted"/>
<organism evidence="1 2">
    <name type="scientific">Polarella glacialis</name>
    <name type="common">Dinoflagellate</name>
    <dbReference type="NCBI Taxonomy" id="89957"/>
    <lineage>
        <taxon>Eukaryota</taxon>
        <taxon>Sar</taxon>
        <taxon>Alveolata</taxon>
        <taxon>Dinophyceae</taxon>
        <taxon>Suessiales</taxon>
        <taxon>Suessiaceae</taxon>
        <taxon>Polarella</taxon>
    </lineage>
</organism>
<name>A0A813J2P1_POLGL</name>
<dbReference type="EMBL" id="CAJNNW010020247">
    <property type="protein sequence ID" value="CAE8665944.1"/>
    <property type="molecule type" value="Genomic_DNA"/>
</dbReference>
<dbReference type="Proteomes" id="UP000626109">
    <property type="component" value="Unassembled WGS sequence"/>
</dbReference>